<feature type="domain" description="HTH LytTR-type" evidence="7">
    <location>
        <begin position="634"/>
        <end position="690"/>
    </location>
</feature>
<evidence type="ECO:0000256" key="6">
    <source>
        <dbReference type="SAM" id="SignalP"/>
    </source>
</evidence>
<dbReference type="InterPro" id="IPR050314">
    <property type="entry name" value="Glycosyl_Hydrlase_18"/>
</dbReference>
<feature type="domain" description="GH18" evidence="8">
    <location>
        <begin position="23"/>
        <end position="393"/>
    </location>
</feature>
<evidence type="ECO:0000313" key="9">
    <source>
        <dbReference type="EMBL" id="MCE2596172.1"/>
    </source>
</evidence>
<dbReference type="EMBL" id="JAIMJA010000016">
    <property type="protein sequence ID" value="MCE2596172.1"/>
    <property type="molecule type" value="Genomic_DNA"/>
</dbReference>
<protein>
    <recommendedName>
        <fullName evidence="2">chitinase</fullName>
        <ecNumber evidence="2">3.2.1.14</ecNumber>
    </recommendedName>
</protein>
<dbReference type="PANTHER" id="PTHR11177:SF317">
    <property type="entry name" value="CHITINASE 12-RELATED"/>
    <property type="match status" value="1"/>
</dbReference>
<sequence>MKLFVTSLVWLFLFGSHSAFAESIRAGYFPFWATYSQSYHVTDIPAERLTHVIYAYANITEQGEVALGDKYADVDRIYENDSPLGGKRGSYNQLRQMQKAYPHIKTFIAIGGWSYSKYFANAARDPDTFARSAANFVREHGFNGIELDWRSPVMKHRGQPANWQQREQYFTLIKATRAALLALTKETGQEYGLSVTLSADDQMMEHWPLPEMQLYVDFISLLSIDFHGSWNDKTGHYVPLNAPAGELSVGAAITRFNALGGQSDKLVLMIASQGTSWQGVSSPGVGQPTKGVPLGSWDNEQTGASGVFSQQDIQRFTKDPSWQQGFDSKSKTAWLYHPEQQIWLSYDSPQGIDAKLNFAQQQRLAGTALWTLPGDASGSGSVLLQIHQFDAPWQSIWIDSRQWLIAGFISLAILLSLLMAYRKFKPAKQEAPISLPDLVSLIEQGAHNHQDVPEPMQQMVQKLQSWQQQALAIESNTEPARDILPVWQQSRSVEALHQELVSWFSRQPGVKSASVYQGDRQLAASDDPQHGEDSQSIQLLLDDLDACVLQLQVSPEHNHEGHYRQLTDQLGQCRQYLMQLCRQPQLLGELHAIAQSKDKLRYIKAERGYSGLYLDGQAEPSYILLRLTGIKLYFDNQTLLQVHRSWLVNPNRVVCLEKLQKGKWQLRLDCGDVVPVSKSYLQWIQELFPQWWSQSA</sequence>
<evidence type="ECO:0000259" key="8">
    <source>
        <dbReference type="PROSITE" id="PS51910"/>
    </source>
</evidence>
<keyword evidence="4" id="KW-0146">Chitin degradation</keyword>
<dbReference type="Gene3D" id="2.40.50.1020">
    <property type="entry name" value="LytTr DNA-binding domain"/>
    <property type="match status" value="1"/>
</dbReference>
<dbReference type="Gene3D" id="3.10.50.10">
    <property type="match status" value="1"/>
</dbReference>
<evidence type="ECO:0000313" key="10">
    <source>
        <dbReference type="Proteomes" id="UP001201273"/>
    </source>
</evidence>
<proteinExistence type="predicted"/>
<dbReference type="Gene3D" id="3.20.20.80">
    <property type="entry name" value="Glycosidases"/>
    <property type="match status" value="1"/>
</dbReference>
<dbReference type="PANTHER" id="PTHR11177">
    <property type="entry name" value="CHITINASE"/>
    <property type="match status" value="1"/>
</dbReference>
<dbReference type="PROSITE" id="PS50930">
    <property type="entry name" value="HTH_LYTTR"/>
    <property type="match status" value="1"/>
</dbReference>
<dbReference type="SUPFAM" id="SSF51445">
    <property type="entry name" value="(Trans)glycosidases"/>
    <property type="match status" value="1"/>
</dbReference>
<comment type="caution">
    <text evidence="9">The sequence shown here is derived from an EMBL/GenBank/DDBJ whole genome shotgun (WGS) entry which is preliminary data.</text>
</comment>
<feature type="chain" id="PRO_5045640651" description="chitinase" evidence="6">
    <location>
        <begin position="22"/>
        <end position="696"/>
    </location>
</feature>
<keyword evidence="10" id="KW-1185">Reference proteome</keyword>
<evidence type="ECO:0000256" key="4">
    <source>
        <dbReference type="ARBA" id="ARBA00023024"/>
    </source>
</evidence>
<dbReference type="Pfam" id="PF04397">
    <property type="entry name" value="LytTR"/>
    <property type="match status" value="1"/>
</dbReference>
<dbReference type="PROSITE" id="PS51910">
    <property type="entry name" value="GH18_2"/>
    <property type="match status" value="1"/>
</dbReference>
<feature type="signal peptide" evidence="6">
    <location>
        <begin position="1"/>
        <end position="21"/>
    </location>
</feature>
<organism evidence="9 10">
    <name type="scientific">Motilimonas cestriensis</name>
    <dbReference type="NCBI Taxonomy" id="2742685"/>
    <lineage>
        <taxon>Bacteria</taxon>
        <taxon>Pseudomonadati</taxon>
        <taxon>Pseudomonadota</taxon>
        <taxon>Gammaproteobacteria</taxon>
        <taxon>Alteromonadales</taxon>
        <taxon>Alteromonadales genera incertae sedis</taxon>
        <taxon>Motilimonas</taxon>
    </lineage>
</organism>
<dbReference type="GO" id="GO:0003677">
    <property type="term" value="F:DNA binding"/>
    <property type="evidence" value="ECO:0007669"/>
    <property type="project" value="UniProtKB-KW"/>
</dbReference>
<keyword evidence="6" id="KW-0732">Signal</keyword>
<comment type="catalytic activity">
    <reaction evidence="1">
        <text>Random endo-hydrolysis of N-acetyl-beta-D-glucosaminide (1-&gt;4)-beta-linkages in chitin and chitodextrins.</text>
        <dbReference type="EC" id="3.2.1.14"/>
    </reaction>
</comment>
<evidence type="ECO:0000259" key="7">
    <source>
        <dbReference type="PROSITE" id="PS50930"/>
    </source>
</evidence>
<dbReference type="InterPro" id="IPR001223">
    <property type="entry name" value="Glyco_hydro18_cat"/>
</dbReference>
<name>A0ABS8WDG8_9GAMM</name>
<dbReference type="InterPro" id="IPR017853">
    <property type="entry name" value="GH"/>
</dbReference>
<dbReference type="SMART" id="SM00636">
    <property type="entry name" value="Glyco_18"/>
    <property type="match status" value="1"/>
</dbReference>
<keyword evidence="5" id="KW-0624">Polysaccharide degradation</keyword>
<dbReference type="SMART" id="SM00850">
    <property type="entry name" value="LytTR"/>
    <property type="match status" value="1"/>
</dbReference>
<dbReference type="InterPro" id="IPR011583">
    <property type="entry name" value="Chitinase_II/V-like_cat"/>
</dbReference>
<dbReference type="InterPro" id="IPR007492">
    <property type="entry name" value="LytTR_DNA-bd_dom"/>
</dbReference>
<dbReference type="SUPFAM" id="SSF54556">
    <property type="entry name" value="Chitinase insertion domain"/>
    <property type="match status" value="1"/>
</dbReference>
<dbReference type="RefSeq" id="WP_233053824.1">
    <property type="nucleotide sequence ID" value="NZ_JAIMJA010000016.1"/>
</dbReference>
<evidence type="ECO:0000256" key="1">
    <source>
        <dbReference type="ARBA" id="ARBA00000822"/>
    </source>
</evidence>
<evidence type="ECO:0000256" key="3">
    <source>
        <dbReference type="ARBA" id="ARBA00023012"/>
    </source>
</evidence>
<dbReference type="EC" id="3.2.1.14" evidence="2"/>
<dbReference type="Proteomes" id="UP001201273">
    <property type="component" value="Unassembled WGS sequence"/>
</dbReference>
<dbReference type="Pfam" id="PF00704">
    <property type="entry name" value="Glyco_hydro_18"/>
    <property type="match status" value="1"/>
</dbReference>
<keyword evidence="9" id="KW-0238">DNA-binding</keyword>
<gene>
    <name evidence="9" type="ORF">K6Y31_15265</name>
</gene>
<reference evidence="9 10" key="1">
    <citation type="journal article" date="2022" name="Environ. Microbiol. Rep.">
        <title>Eco-phylogenetic analyses reveal divergent evolution of vitamin B12 metabolism in the marine bacterial family 'Psychromonadaceae'.</title>
        <authorList>
            <person name="Jin X."/>
            <person name="Yang Y."/>
            <person name="Cao H."/>
            <person name="Gao B."/>
            <person name="Zhao Z."/>
        </authorList>
    </citation>
    <scope>NUCLEOTIDE SEQUENCE [LARGE SCALE GENOMIC DNA]</scope>
    <source>
        <strain evidence="9 10">MKS20</strain>
    </source>
</reference>
<evidence type="ECO:0000256" key="5">
    <source>
        <dbReference type="ARBA" id="ARBA00023326"/>
    </source>
</evidence>
<keyword evidence="5" id="KW-0119">Carbohydrate metabolism</keyword>
<accession>A0ABS8WDG8</accession>
<evidence type="ECO:0000256" key="2">
    <source>
        <dbReference type="ARBA" id="ARBA00012729"/>
    </source>
</evidence>
<dbReference type="InterPro" id="IPR029070">
    <property type="entry name" value="Chitinase_insertion_sf"/>
</dbReference>
<keyword evidence="3" id="KW-0902">Two-component regulatory system</keyword>